<gene>
    <name evidence="7 8" type="primary">rplC</name>
    <name evidence="8" type="ORF">TST_1435</name>
</gene>
<keyword evidence="9" id="KW-1185">Reference proteome</keyword>
<dbReference type="STRING" id="1298851.TST_1435"/>
<dbReference type="KEGG" id="ttk:TST_1435"/>
<protein>
    <recommendedName>
        <fullName evidence="6 7">Large ribosomal subunit protein uL3</fullName>
    </recommendedName>
</protein>
<dbReference type="Gene3D" id="3.30.160.810">
    <property type="match status" value="1"/>
</dbReference>
<evidence type="ECO:0000256" key="2">
    <source>
        <dbReference type="ARBA" id="ARBA00022730"/>
    </source>
</evidence>
<organism evidence="8 9">
    <name type="scientific">Thermosulfidibacter takaii (strain DSM 17441 / JCM 13301 / NBRC 103674 / ABI70S6)</name>
    <dbReference type="NCBI Taxonomy" id="1298851"/>
    <lineage>
        <taxon>Bacteria</taxon>
        <taxon>Pseudomonadati</taxon>
        <taxon>Thermosulfidibacterota</taxon>
        <taxon>Thermosulfidibacteria</taxon>
        <taxon>Thermosulfidibacterales</taxon>
        <taxon>Thermosulfidibacteraceae</taxon>
    </lineage>
</organism>
<dbReference type="InterPro" id="IPR000597">
    <property type="entry name" value="Ribosomal_uL3"/>
</dbReference>
<dbReference type="FunFam" id="3.30.160.810:FF:000001">
    <property type="entry name" value="50S ribosomal protein L3"/>
    <property type="match status" value="1"/>
</dbReference>
<comment type="subunit">
    <text evidence="7">Part of the 50S ribosomal subunit. Forms a cluster with proteins L14 and L19.</text>
</comment>
<reference evidence="9" key="1">
    <citation type="journal article" date="2018" name="Science">
        <title>A primordial and reversible TCA cycle in a facultatively chemolithoautotrophic thermophile.</title>
        <authorList>
            <person name="Nunoura T."/>
            <person name="Chikaraishi Y."/>
            <person name="Izaki R."/>
            <person name="Suwa T."/>
            <person name="Sato T."/>
            <person name="Harada T."/>
            <person name="Mori K."/>
            <person name="Kato Y."/>
            <person name="Miyazaki M."/>
            <person name="Shimamura S."/>
            <person name="Yanagawa K."/>
            <person name="Shuto A."/>
            <person name="Ohkouchi N."/>
            <person name="Fujita N."/>
            <person name="Takaki Y."/>
            <person name="Atomi H."/>
            <person name="Takai K."/>
        </authorList>
    </citation>
    <scope>NUCLEOTIDE SEQUENCE [LARGE SCALE GENOMIC DNA]</scope>
    <source>
        <strain evidence="9">DSM 17441 / JCM 13301 / NBRC 103674 / ABI70S6</strain>
    </source>
</reference>
<keyword evidence="2 7" id="KW-0699">rRNA-binding</keyword>
<evidence type="ECO:0000256" key="1">
    <source>
        <dbReference type="ARBA" id="ARBA00006540"/>
    </source>
</evidence>
<dbReference type="NCBIfam" id="TIGR03625">
    <property type="entry name" value="L3_bact"/>
    <property type="match status" value="1"/>
</dbReference>
<dbReference type="GO" id="GO:0006412">
    <property type="term" value="P:translation"/>
    <property type="evidence" value="ECO:0007669"/>
    <property type="project" value="UniProtKB-UniRule"/>
</dbReference>
<proteinExistence type="inferred from homology"/>
<dbReference type="PANTHER" id="PTHR11229">
    <property type="entry name" value="50S RIBOSOMAL PROTEIN L3"/>
    <property type="match status" value="1"/>
</dbReference>
<dbReference type="GO" id="GO:0022625">
    <property type="term" value="C:cytosolic large ribosomal subunit"/>
    <property type="evidence" value="ECO:0007669"/>
    <property type="project" value="TreeGrafter"/>
</dbReference>
<evidence type="ECO:0000313" key="8">
    <source>
        <dbReference type="EMBL" id="BAT72222.1"/>
    </source>
</evidence>
<dbReference type="Gene3D" id="2.40.30.10">
    <property type="entry name" value="Translation factors"/>
    <property type="match status" value="1"/>
</dbReference>
<dbReference type="SUPFAM" id="SSF50447">
    <property type="entry name" value="Translation proteins"/>
    <property type="match status" value="1"/>
</dbReference>
<dbReference type="Proteomes" id="UP000063234">
    <property type="component" value="Chromosome"/>
</dbReference>
<evidence type="ECO:0000256" key="3">
    <source>
        <dbReference type="ARBA" id="ARBA00022884"/>
    </source>
</evidence>
<dbReference type="EMBL" id="AP013035">
    <property type="protein sequence ID" value="BAT72222.1"/>
    <property type="molecule type" value="Genomic_DNA"/>
</dbReference>
<evidence type="ECO:0000256" key="5">
    <source>
        <dbReference type="ARBA" id="ARBA00023274"/>
    </source>
</evidence>
<accession>A0A0S3QV74</accession>
<dbReference type="InterPro" id="IPR019927">
    <property type="entry name" value="Ribosomal_uL3_bac/org-type"/>
</dbReference>
<evidence type="ECO:0000256" key="7">
    <source>
        <dbReference type="HAMAP-Rule" id="MF_01325"/>
    </source>
</evidence>
<evidence type="ECO:0000256" key="4">
    <source>
        <dbReference type="ARBA" id="ARBA00022980"/>
    </source>
</evidence>
<dbReference type="PANTHER" id="PTHR11229:SF16">
    <property type="entry name" value="LARGE RIBOSOMAL SUBUNIT PROTEIN UL3C"/>
    <property type="match status" value="1"/>
</dbReference>
<evidence type="ECO:0000256" key="6">
    <source>
        <dbReference type="ARBA" id="ARBA00035243"/>
    </source>
</evidence>
<sequence>MVTGLLGKKLGMTQVFKEDGTVVPVTVIQAGPCWVVQKRTPDKDGYAAVQIGMEQVKEKNVNKPMAGHFKKHNVPYLRHLKEIRLEPEDLQDVEEGQVVTCEIFEPGEKIKVTGWTKGRGFAGVMKRHGMGGSRDSHGARYHRVVGSIGMCTFPARVHKGKRMPGHMGTNKVTVRNLEVVAVYPEKNLVLIKGAVPGYIGSLVILRKMR</sequence>
<comment type="similarity">
    <text evidence="1 7">Belongs to the universal ribosomal protein uL3 family.</text>
</comment>
<dbReference type="RefSeq" id="WP_068550211.1">
    <property type="nucleotide sequence ID" value="NZ_AP013035.1"/>
</dbReference>
<dbReference type="GO" id="GO:0003735">
    <property type="term" value="F:structural constituent of ribosome"/>
    <property type="evidence" value="ECO:0007669"/>
    <property type="project" value="UniProtKB-UniRule"/>
</dbReference>
<dbReference type="PATRIC" id="fig|1298851.3.peg.1509"/>
<keyword evidence="5 7" id="KW-0687">Ribonucleoprotein</keyword>
<evidence type="ECO:0000313" key="9">
    <source>
        <dbReference type="Proteomes" id="UP000063234"/>
    </source>
</evidence>
<dbReference type="FunFam" id="2.40.30.10:FF:000004">
    <property type="entry name" value="50S ribosomal protein L3"/>
    <property type="match status" value="1"/>
</dbReference>
<dbReference type="GO" id="GO:0019843">
    <property type="term" value="F:rRNA binding"/>
    <property type="evidence" value="ECO:0007669"/>
    <property type="project" value="UniProtKB-UniRule"/>
</dbReference>
<keyword evidence="3 7" id="KW-0694">RNA-binding</keyword>
<dbReference type="AlphaFoldDB" id="A0A0S3QV74"/>
<keyword evidence="4 7" id="KW-0689">Ribosomal protein</keyword>
<name>A0A0S3QV74_THET7</name>
<dbReference type="InterPro" id="IPR009000">
    <property type="entry name" value="Transl_B-barrel_sf"/>
</dbReference>
<dbReference type="HAMAP" id="MF_01325_B">
    <property type="entry name" value="Ribosomal_uL3_B"/>
    <property type="match status" value="1"/>
</dbReference>
<dbReference type="OrthoDB" id="9806135at2"/>
<dbReference type="Pfam" id="PF00297">
    <property type="entry name" value="Ribosomal_L3"/>
    <property type="match status" value="1"/>
</dbReference>
<comment type="function">
    <text evidence="7">One of the primary rRNA binding proteins, it binds directly near the 3'-end of the 23S rRNA, where it nucleates assembly of the 50S subunit.</text>
</comment>